<comment type="caution">
    <text evidence="1">The sequence shown here is derived from an EMBL/GenBank/DDBJ whole genome shotgun (WGS) entry which is preliminary data.</text>
</comment>
<organism evidence="1 2">
    <name type="scientific">Psilocybe cyanescens</name>
    <dbReference type="NCBI Taxonomy" id="93625"/>
    <lineage>
        <taxon>Eukaryota</taxon>
        <taxon>Fungi</taxon>
        <taxon>Dikarya</taxon>
        <taxon>Basidiomycota</taxon>
        <taxon>Agaricomycotina</taxon>
        <taxon>Agaricomycetes</taxon>
        <taxon>Agaricomycetidae</taxon>
        <taxon>Agaricales</taxon>
        <taxon>Agaricineae</taxon>
        <taxon>Strophariaceae</taxon>
        <taxon>Psilocybe</taxon>
    </lineage>
</organism>
<name>A0A409XDK4_PSICY</name>
<gene>
    <name evidence="1" type="ORF">CVT25_009589</name>
</gene>
<protein>
    <submittedName>
        <fullName evidence="1">Uncharacterized protein</fullName>
    </submittedName>
</protein>
<dbReference type="Proteomes" id="UP000283269">
    <property type="component" value="Unassembled WGS sequence"/>
</dbReference>
<proteinExistence type="predicted"/>
<evidence type="ECO:0000313" key="2">
    <source>
        <dbReference type="Proteomes" id="UP000283269"/>
    </source>
</evidence>
<dbReference type="EMBL" id="NHYD01001997">
    <property type="protein sequence ID" value="PPQ88863.1"/>
    <property type="molecule type" value="Genomic_DNA"/>
</dbReference>
<keyword evidence="2" id="KW-1185">Reference proteome</keyword>
<dbReference type="InParanoid" id="A0A409XDK4"/>
<accession>A0A409XDK4</accession>
<reference evidence="1 2" key="1">
    <citation type="journal article" date="2018" name="Evol. Lett.">
        <title>Horizontal gene cluster transfer increased hallucinogenic mushroom diversity.</title>
        <authorList>
            <person name="Reynolds H.T."/>
            <person name="Vijayakumar V."/>
            <person name="Gluck-Thaler E."/>
            <person name="Korotkin H.B."/>
            <person name="Matheny P.B."/>
            <person name="Slot J.C."/>
        </authorList>
    </citation>
    <scope>NUCLEOTIDE SEQUENCE [LARGE SCALE GENOMIC DNA]</scope>
    <source>
        <strain evidence="1 2">2631</strain>
    </source>
</reference>
<dbReference type="AlphaFoldDB" id="A0A409XDK4"/>
<sequence>MPQSLANFNEPTKAERIIDSSVPMEDGLDEVESDFVIPECLDGGESSGQLFQQLKDPLAQPMMFMDCISQKPTLRLSLIPTVPNPM</sequence>
<evidence type="ECO:0000313" key="1">
    <source>
        <dbReference type="EMBL" id="PPQ88863.1"/>
    </source>
</evidence>